<keyword evidence="3" id="KW-0489">Methyltransferase</keyword>
<reference evidence="3 4" key="1">
    <citation type="submission" date="2018-01" db="EMBL/GenBank/DDBJ databases">
        <title>The whole genome sequencing and assembly of Paenibacillus chitinolyticus KCCM 41400 strain.</title>
        <authorList>
            <person name="Kim J.-Y."/>
            <person name="Park M.-K."/>
            <person name="Lee Y.-J."/>
            <person name="Yi H."/>
            <person name="Bahn Y.-S."/>
            <person name="Kim J.F."/>
            <person name="Lee D.-W."/>
        </authorList>
    </citation>
    <scope>NUCLEOTIDE SEQUENCE [LARGE SCALE GENOMIC DNA]</scope>
    <source>
        <strain evidence="3 4">KCCM 41400</strain>
    </source>
</reference>
<dbReference type="GO" id="GO:0008757">
    <property type="term" value="F:S-adenosylmethionine-dependent methyltransferase activity"/>
    <property type="evidence" value="ECO:0007669"/>
    <property type="project" value="InterPro"/>
</dbReference>
<keyword evidence="5" id="KW-1185">Reference proteome</keyword>
<evidence type="ECO:0000313" key="5">
    <source>
        <dbReference type="Proteomes" id="UP001527202"/>
    </source>
</evidence>
<dbReference type="AlphaFoldDB" id="A0A410WZS2"/>
<evidence type="ECO:0000259" key="1">
    <source>
        <dbReference type="Pfam" id="PF08241"/>
    </source>
</evidence>
<feature type="domain" description="Methyltransferase type 11" evidence="1">
    <location>
        <begin position="54"/>
        <end position="126"/>
    </location>
</feature>
<dbReference type="KEGG" id="pchi:PC41400_19340"/>
<organism evidence="3 4">
    <name type="scientific">Paenibacillus chitinolyticus</name>
    <dbReference type="NCBI Taxonomy" id="79263"/>
    <lineage>
        <taxon>Bacteria</taxon>
        <taxon>Bacillati</taxon>
        <taxon>Bacillota</taxon>
        <taxon>Bacilli</taxon>
        <taxon>Bacillales</taxon>
        <taxon>Paenibacillaceae</taxon>
        <taxon>Paenibacillus</taxon>
    </lineage>
</organism>
<dbReference type="GO" id="GO:0032259">
    <property type="term" value="P:methylation"/>
    <property type="evidence" value="ECO:0007669"/>
    <property type="project" value="UniProtKB-KW"/>
</dbReference>
<dbReference type="Proteomes" id="UP001527202">
    <property type="component" value="Unassembled WGS sequence"/>
</dbReference>
<dbReference type="EMBL" id="JAMDMJ010000015">
    <property type="protein sequence ID" value="MCY9597002.1"/>
    <property type="molecule type" value="Genomic_DNA"/>
</dbReference>
<dbReference type="Gene3D" id="3.40.50.150">
    <property type="entry name" value="Vaccinia Virus protein VP39"/>
    <property type="match status" value="1"/>
</dbReference>
<proteinExistence type="predicted"/>
<dbReference type="InterPro" id="IPR052939">
    <property type="entry name" value="23S_rRNA_MeTrnsfrase_RlmA"/>
</dbReference>
<accession>A0A410WZS2</accession>
<sequence>MDKHFLDLVHGVKQDFTGWDFTSMTGTGRIDSGLLSWSYGSLAIPLVRSASTLLDMGTGGGEILSMLGPLPDQVYATESYAPNVPVARQRLEPLGVKVIQIELGQDSDLPFADKQFDLILNKHEIYCPAEMSRIITDDGIFLTQQSGGQDCRELNEYFGVPLNEEFSGWNLDRAVEGLRANGFDIVMGKEEFIPQRFYDIGSLIYYLNATPWQVPGFEKNLYLEKLYEIHRIIGDKGYFETTQHRFIIKARLA</sequence>
<evidence type="ECO:0000313" key="4">
    <source>
        <dbReference type="Proteomes" id="UP000288943"/>
    </source>
</evidence>
<dbReference type="PANTHER" id="PTHR43460:SF1">
    <property type="entry name" value="METHYLTRANSFERASE TYPE 11 DOMAIN-CONTAINING PROTEIN"/>
    <property type="match status" value="1"/>
</dbReference>
<evidence type="ECO:0000313" key="2">
    <source>
        <dbReference type="EMBL" id="MCY9597002.1"/>
    </source>
</evidence>
<dbReference type="Pfam" id="PF08241">
    <property type="entry name" value="Methyltransf_11"/>
    <property type="match status" value="1"/>
</dbReference>
<dbReference type="InterPro" id="IPR029063">
    <property type="entry name" value="SAM-dependent_MTases_sf"/>
</dbReference>
<keyword evidence="3" id="KW-0808">Transferase</keyword>
<name>A0A410WZS2_9BACL</name>
<dbReference type="GeneID" id="95376952"/>
<dbReference type="SUPFAM" id="SSF53335">
    <property type="entry name" value="S-adenosyl-L-methionine-dependent methyltransferases"/>
    <property type="match status" value="1"/>
</dbReference>
<protein>
    <submittedName>
        <fullName evidence="3">Class I SAM-dependent methyltransferase</fullName>
    </submittedName>
</protein>
<evidence type="ECO:0000313" key="3">
    <source>
        <dbReference type="EMBL" id="QAV19702.1"/>
    </source>
</evidence>
<dbReference type="Proteomes" id="UP000288943">
    <property type="component" value="Chromosome"/>
</dbReference>
<dbReference type="PANTHER" id="PTHR43460">
    <property type="entry name" value="METHYLTRANSFERASE"/>
    <property type="match status" value="1"/>
</dbReference>
<dbReference type="EMBL" id="CP026520">
    <property type="protein sequence ID" value="QAV19702.1"/>
    <property type="molecule type" value="Genomic_DNA"/>
</dbReference>
<gene>
    <name evidence="2" type="ORF">M5X16_14590</name>
    <name evidence="3" type="ORF">PC41400_19340</name>
</gene>
<dbReference type="OrthoDB" id="9795864at2"/>
<reference evidence="2 5" key="2">
    <citation type="submission" date="2022-05" db="EMBL/GenBank/DDBJ databases">
        <title>Genome Sequencing of Bee-Associated Microbes.</title>
        <authorList>
            <person name="Dunlap C."/>
        </authorList>
    </citation>
    <scope>NUCLEOTIDE SEQUENCE [LARGE SCALE GENOMIC DNA]</scope>
    <source>
        <strain evidence="2 5">NRRL B-23120</strain>
    </source>
</reference>
<dbReference type="RefSeq" id="WP_042227017.1">
    <property type="nucleotide sequence ID" value="NZ_CP026520.1"/>
</dbReference>
<dbReference type="InterPro" id="IPR013216">
    <property type="entry name" value="Methyltransf_11"/>
</dbReference>